<comment type="caution">
    <text evidence="7">The sequence shown here is derived from an EMBL/GenBank/DDBJ whole genome shotgun (WGS) entry which is preliminary data.</text>
</comment>
<protein>
    <submittedName>
        <fullName evidence="7">Premnaspirodiene oxygenase-like</fullName>
    </submittedName>
</protein>
<proteinExistence type="inferred from homology"/>
<dbReference type="InterPro" id="IPR001128">
    <property type="entry name" value="Cyt_P450"/>
</dbReference>
<dbReference type="PANTHER" id="PTHR47955:SF8">
    <property type="entry name" value="CYTOCHROME P450 71D11-LIKE"/>
    <property type="match status" value="1"/>
</dbReference>
<evidence type="ECO:0000313" key="7">
    <source>
        <dbReference type="EMBL" id="KAJ6812693.1"/>
    </source>
</evidence>
<dbReference type="Gene3D" id="1.10.630.10">
    <property type="entry name" value="Cytochrome P450"/>
    <property type="match status" value="1"/>
</dbReference>
<feature type="transmembrane region" description="Helical" evidence="6">
    <location>
        <begin position="6"/>
        <end position="26"/>
    </location>
</feature>
<keyword evidence="6" id="KW-1133">Transmembrane helix</keyword>
<evidence type="ECO:0000256" key="2">
    <source>
        <dbReference type="ARBA" id="ARBA00022617"/>
    </source>
</evidence>
<accession>A0AAX6F919</accession>
<dbReference type="PANTHER" id="PTHR47955">
    <property type="entry name" value="CYTOCHROME P450 FAMILY 71 PROTEIN"/>
    <property type="match status" value="1"/>
</dbReference>
<dbReference type="GO" id="GO:0004497">
    <property type="term" value="F:monooxygenase activity"/>
    <property type="evidence" value="ECO:0007669"/>
    <property type="project" value="InterPro"/>
</dbReference>
<dbReference type="EMBL" id="JANAVB010030891">
    <property type="protein sequence ID" value="KAJ6812693.1"/>
    <property type="molecule type" value="Genomic_DNA"/>
</dbReference>
<dbReference type="InterPro" id="IPR036396">
    <property type="entry name" value="Cyt_P450_sf"/>
</dbReference>
<keyword evidence="6" id="KW-0812">Transmembrane</keyword>
<comment type="similarity">
    <text evidence="1">Belongs to the cytochrome P450 family.</text>
</comment>
<dbReference type="SUPFAM" id="SSF48264">
    <property type="entry name" value="Cytochrome P450"/>
    <property type="match status" value="1"/>
</dbReference>
<gene>
    <name evidence="7" type="ORF">M6B38_147465</name>
</gene>
<dbReference type="GO" id="GO:0020037">
    <property type="term" value="F:heme binding"/>
    <property type="evidence" value="ECO:0007669"/>
    <property type="project" value="InterPro"/>
</dbReference>
<keyword evidence="4" id="KW-0560">Oxidoreductase</keyword>
<dbReference type="GO" id="GO:0005506">
    <property type="term" value="F:iron ion binding"/>
    <property type="evidence" value="ECO:0007669"/>
    <property type="project" value="InterPro"/>
</dbReference>
<keyword evidence="3" id="KW-0479">Metal-binding</keyword>
<evidence type="ECO:0000256" key="5">
    <source>
        <dbReference type="ARBA" id="ARBA00023004"/>
    </source>
</evidence>
<organism evidence="7 8">
    <name type="scientific">Iris pallida</name>
    <name type="common">Sweet iris</name>
    <dbReference type="NCBI Taxonomy" id="29817"/>
    <lineage>
        <taxon>Eukaryota</taxon>
        <taxon>Viridiplantae</taxon>
        <taxon>Streptophyta</taxon>
        <taxon>Embryophyta</taxon>
        <taxon>Tracheophyta</taxon>
        <taxon>Spermatophyta</taxon>
        <taxon>Magnoliopsida</taxon>
        <taxon>Liliopsida</taxon>
        <taxon>Asparagales</taxon>
        <taxon>Iridaceae</taxon>
        <taxon>Iridoideae</taxon>
        <taxon>Irideae</taxon>
        <taxon>Iris</taxon>
    </lineage>
</organism>
<evidence type="ECO:0000256" key="3">
    <source>
        <dbReference type="ARBA" id="ARBA00022723"/>
    </source>
</evidence>
<evidence type="ECO:0000256" key="6">
    <source>
        <dbReference type="SAM" id="Phobius"/>
    </source>
</evidence>
<name>A0AAX6F919_IRIPA</name>
<evidence type="ECO:0000313" key="8">
    <source>
        <dbReference type="Proteomes" id="UP001140949"/>
    </source>
</evidence>
<dbReference type="AlphaFoldDB" id="A0AAX6F919"/>
<sequence length="165" mass="18777">MEKVDFSSFFVLLSTTATLLLVMVLIKRSLAAKERRNLPPIPWKLPIIGNMYQMHGGRPLHQILRELAHKYGPDLLHLRLGQVDHVVVSSAEAVKEVLHTYDTNFDSCPKLVAPFILFDNNSSIDFAPYGTYWCLLCKICTLELLSARRVKAFGPVREEKISRLL</sequence>
<reference evidence="7" key="1">
    <citation type="journal article" date="2023" name="GigaByte">
        <title>Genome assembly of the bearded iris, Iris pallida Lam.</title>
        <authorList>
            <person name="Bruccoleri R.E."/>
            <person name="Oakeley E.J."/>
            <person name="Faust A.M.E."/>
            <person name="Altorfer M."/>
            <person name="Dessus-Babus S."/>
            <person name="Burckhardt D."/>
            <person name="Oertli M."/>
            <person name="Naumann U."/>
            <person name="Petersen F."/>
            <person name="Wong J."/>
        </authorList>
    </citation>
    <scope>NUCLEOTIDE SEQUENCE</scope>
    <source>
        <strain evidence="7">GSM-AAB239-AS_SAM_17_03QT</strain>
    </source>
</reference>
<keyword evidence="2" id="KW-0349">Heme</keyword>
<keyword evidence="5" id="KW-0408">Iron</keyword>
<evidence type="ECO:0000256" key="1">
    <source>
        <dbReference type="ARBA" id="ARBA00010617"/>
    </source>
</evidence>
<evidence type="ECO:0000256" key="4">
    <source>
        <dbReference type="ARBA" id="ARBA00023002"/>
    </source>
</evidence>
<keyword evidence="6" id="KW-0472">Membrane</keyword>
<reference evidence="7" key="2">
    <citation type="submission" date="2023-04" db="EMBL/GenBank/DDBJ databases">
        <authorList>
            <person name="Bruccoleri R.E."/>
            <person name="Oakeley E.J."/>
            <person name="Faust A.-M."/>
            <person name="Dessus-Babus S."/>
            <person name="Altorfer M."/>
            <person name="Burckhardt D."/>
            <person name="Oertli M."/>
            <person name="Naumann U."/>
            <person name="Petersen F."/>
            <person name="Wong J."/>
        </authorList>
    </citation>
    <scope>NUCLEOTIDE SEQUENCE</scope>
    <source>
        <strain evidence="7">GSM-AAB239-AS_SAM_17_03QT</strain>
        <tissue evidence="7">Leaf</tissue>
    </source>
</reference>
<dbReference type="Pfam" id="PF00067">
    <property type="entry name" value="p450"/>
    <property type="match status" value="1"/>
</dbReference>
<keyword evidence="8" id="KW-1185">Reference proteome</keyword>
<dbReference type="Proteomes" id="UP001140949">
    <property type="component" value="Unassembled WGS sequence"/>
</dbReference>
<dbReference type="GO" id="GO:0016705">
    <property type="term" value="F:oxidoreductase activity, acting on paired donors, with incorporation or reduction of molecular oxygen"/>
    <property type="evidence" value="ECO:0007669"/>
    <property type="project" value="InterPro"/>
</dbReference>